<evidence type="ECO:0000313" key="2">
    <source>
        <dbReference type="Proteomes" id="UP000607281"/>
    </source>
</evidence>
<sequence length="50" mass="5884">MPINPDKVVNVEQAKRLTRETFSSLVHLKYQQEREIELKLSRFKIDLGGK</sequence>
<comment type="caution">
    <text evidence="1">The sequence shown here is derived from an EMBL/GenBank/DDBJ whole genome shotgun (WGS) entry which is preliminary data.</text>
</comment>
<gene>
    <name evidence="1" type="ORF">H6G18_14635</name>
</gene>
<dbReference type="Proteomes" id="UP000607281">
    <property type="component" value="Unassembled WGS sequence"/>
</dbReference>
<accession>A0ABR8CQ97</accession>
<name>A0ABR8CQ97_9NOST</name>
<organism evidence="1 2">
    <name type="scientific">Anabaena subtropica FACHB-260</name>
    <dbReference type="NCBI Taxonomy" id="2692884"/>
    <lineage>
        <taxon>Bacteria</taxon>
        <taxon>Bacillati</taxon>
        <taxon>Cyanobacteriota</taxon>
        <taxon>Cyanophyceae</taxon>
        <taxon>Nostocales</taxon>
        <taxon>Nostocaceae</taxon>
        <taxon>Anabaena</taxon>
    </lineage>
</organism>
<reference evidence="1 2" key="1">
    <citation type="journal article" date="2020" name="ISME J.">
        <title>Comparative genomics reveals insights into cyanobacterial evolution and habitat adaptation.</title>
        <authorList>
            <person name="Chen M.Y."/>
            <person name="Teng W.K."/>
            <person name="Zhao L."/>
            <person name="Hu C.X."/>
            <person name="Zhou Y.K."/>
            <person name="Han B.P."/>
            <person name="Song L.R."/>
            <person name="Shu W.S."/>
        </authorList>
    </citation>
    <scope>NUCLEOTIDE SEQUENCE [LARGE SCALE GENOMIC DNA]</scope>
    <source>
        <strain evidence="1 2">FACHB-260</strain>
    </source>
</reference>
<dbReference type="EMBL" id="JACJRF010000024">
    <property type="protein sequence ID" value="MBD2345377.1"/>
    <property type="molecule type" value="Genomic_DNA"/>
</dbReference>
<dbReference type="RefSeq" id="WP_206757214.1">
    <property type="nucleotide sequence ID" value="NZ_JACJRF010000024.1"/>
</dbReference>
<keyword evidence="2" id="KW-1185">Reference proteome</keyword>
<evidence type="ECO:0000313" key="1">
    <source>
        <dbReference type="EMBL" id="MBD2345377.1"/>
    </source>
</evidence>
<protein>
    <submittedName>
        <fullName evidence="1">Uncharacterized protein</fullName>
    </submittedName>
</protein>
<proteinExistence type="predicted"/>